<feature type="non-terminal residue" evidence="11">
    <location>
        <position position="752"/>
    </location>
</feature>
<evidence type="ECO:0000256" key="1">
    <source>
        <dbReference type="ARBA" id="ARBA00004651"/>
    </source>
</evidence>
<feature type="domain" description="Polysaccharide chain length determinant N-terminal" evidence="9">
    <location>
        <begin position="34"/>
        <end position="127"/>
    </location>
</feature>
<evidence type="ECO:0000256" key="6">
    <source>
        <dbReference type="ARBA" id="ARBA00022989"/>
    </source>
</evidence>
<sequence>MNKQIALHPDEDIFDLGEEHLAGPSTSEELARALRALWSTFYRNRLLIAAIVAGAMLAGLGLTMLMTPKYKAVSSIQIDQQSANVLGDSSQQSLQQADAWQDTDRFLQTQVDVLQSRALALAVAQDLNLGANDDFVRRMGAKPADKPQGALSLADTKQEQILTILANGLKVDLPRNSRVVAIAFTSPDPRLAARVANTFAADFMMFNMKRKFGSSVYARNFLEGQLSDTRTKLEASERALLDYARGANLLDVSGGIASGTDSTTGSSTPRSLTTSNLVELNDAYAQAQASRVQAQQHWQQAQASSPLQLQEVLTNPAIMQLTQLKAQAQAAYQQDLQRHKPDYPQMQQAAAHIAELDRQINAMADSIRSSIKEQYLTASKQEQALAGQVNGLKSSTQNEQSRSVEYNILKRTVDTNRTMYDSLLQRYSEVSAQAGVAANNISQVDVAEAPAKPVSPRPLINLALATLLGLVAASGFVLLRDKFDDSIRTPEDVPAKLGLTFLNSTPLLEESITPQEALDDPRSALSEAYAALRASIELGHKGGAPRTLSVTSTRQSEGKSTTAYAIARNFAKIGKSVVLIDGDLRKPSLHRLANAHNNKGFSNLLAGIAGFEETLQPTDIPTLSLVSAGPLPPNPAELLSGPRLGNLVADLAKRFDVVVIDAPPVLGLADTILIGSATEATLFVVEANGSHHGHAKAAVRRLASSGITMIGALLSKYDARKIGYGYGYGYNYTYSYSYGDKQDNQNHRKWPW</sequence>
<dbReference type="PANTHER" id="PTHR32309">
    <property type="entry name" value="TYROSINE-PROTEIN KINASE"/>
    <property type="match status" value="1"/>
</dbReference>
<reference evidence="11 12" key="1">
    <citation type="submission" date="2020-07" db="EMBL/GenBank/DDBJ databases">
        <authorList>
            <person name="Sun Q."/>
        </authorList>
    </citation>
    <scope>NUCLEOTIDE SEQUENCE [LARGE SCALE GENOMIC DNA]</scope>
    <source>
        <strain evidence="11 12">CGMCC 1.13654</strain>
    </source>
</reference>
<comment type="subcellular location">
    <subcellularLocation>
        <location evidence="1">Cell membrane</location>
        <topology evidence="1">Multi-pass membrane protein</topology>
    </subcellularLocation>
</comment>
<dbReference type="AlphaFoldDB" id="A0A838L8V4"/>
<keyword evidence="12" id="KW-1185">Reference proteome</keyword>
<evidence type="ECO:0000256" key="8">
    <source>
        <dbReference type="SAM" id="Phobius"/>
    </source>
</evidence>
<dbReference type="GO" id="GO:0004713">
    <property type="term" value="F:protein tyrosine kinase activity"/>
    <property type="evidence" value="ECO:0007669"/>
    <property type="project" value="TreeGrafter"/>
</dbReference>
<dbReference type="NCBIfam" id="TIGR01007">
    <property type="entry name" value="eps_fam"/>
    <property type="match status" value="1"/>
</dbReference>
<dbReference type="Gene3D" id="3.40.50.300">
    <property type="entry name" value="P-loop containing nucleotide triphosphate hydrolases"/>
    <property type="match status" value="1"/>
</dbReference>
<evidence type="ECO:0000256" key="3">
    <source>
        <dbReference type="ARBA" id="ARBA00022692"/>
    </source>
</evidence>
<keyword evidence="2" id="KW-1003">Cell membrane</keyword>
<evidence type="ECO:0000256" key="5">
    <source>
        <dbReference type="ARBA" id="ARBA00022840"/>
    </source>
</evidence>
<gene>
    <name evidence="11" type="ORF">HZF05_13590</name>
</gene>
<dbReference type="GO" id="GO:0005886">
    <property type="term" value="C:plasma membrane"/>
    <property type="evidence" value="ECO:0007669"/>
    <property type="project" value="UniProtKB-SubCell"/>
</dbReference>
<dbReference type="InterPro" id="IPR003856">
    <property type="entry name" value="LPS_length_determ_N"/>
</dbReference>
<evidence type="ECO:0000259" key="9">
    <source>
        <dbReference type="Pfam" id="PF02706"/>
    </source>
</evidence>
<dbReference type="RefSeq" id="WP_160366189.1">
    <property type="nucleotide sequence ID" value="NZ_JACEIB010000020.1"/>
</dbReference>
<keyword evidence="11" id="KW-0808">Transferase</keyword>
<dbReference type="Pfam" id="PF10609">
    <property type="entry name" value="ParA"/>
    <property type="match status" value="1"/>
</dbReference>
<protein>
    <submittedName>
        <fullName evidence="11">Polysaccharide biosynthesis tyrosine autokinase</fullName>
    </submittedName>
</protein>
<dbReference type="InterPro" id="IPR032807">
    <property type="entry name" value="GNVR"/>
</dbReference>
<evidence type="ECO:0000313" key="11">
    <source>
        <dbReference type="EMBL" id="MBA2935125.1"/>
    </source>
</evidence>
<keyword evidence="6 8" id="KW-1133">Transmembrane helix</keyword>
<dbReference type="InterPro" id="IPR027417">
    <property type="entry name" value="P-loop_NTPase"/>
</dbReference>
<dbReference type="InterPro" id="IPR033756">
    <property type="entry name" value="YlxH/NBP35"/>
</dbReference>
<comment type="caution">
    <text evidence="11">The sequence shown here is derived from an EMBL/GenBank/DDBJ whole genome shotgun (WGS) entry which is preliminary data.</text>
</comment>
<feature type="transmembrane region" description="Helical" evidence="8">
    <location>
        <begin position="46"/>
        <end position="66"/>
    </location>
</feature>
<evidence type="ECO:0000256" key="7">
    <source>
        <dbReference type="ARBA" id="ARBA00023136"/>
    </source>
</evidence>
<dbReference type="InterPro" id="IPR050445">
    <property type="entry name" value="Bact_polysacc_biosynth/exp"/>
</dbReference>
<dbReference type="Pfam" id="PF02706">
    <property type="entry name" value="Wzz"/>
    <property type="match status" value="1"/>
</dbReference>
<feature type="domain" description="Tyrosine-protein kinase G-rich" evidence="10">
    <location>
        <begin position="409"/>
        <end position="480"/>
    </location>
</feature>
<dbReference type="PANTHER" id="PTHR32309:SF13">
    <property type="entry name" value="FERRIC ENTEROBACTIN TRANSPORT PROTEIN FEPE"/>
    <property type="match status" value="1"/>
</dbReference>
<organism evidence="11 12">
    <name type="scientific">Sphingomonas chungangi</name>
    <dbReference type="NCBI Taxonomy" id="2683589"/>
    <lineage>
        <taxon>Bacteria</taxon>
        <taxon>Pseudomonadati</taxon>
        <taxon>Pseudomonadota</taxon>
        <taxon>Alphaproteobacteria</taxon>
        <taxon>Sphingomonadales</taxon>
        <taxon>Sphingomonadaceae</taxon>
        <taxon>Sphingomonas</taxon>
    </lineage>
</organism>
<evidence type="ECO:0000313" key="12">
    <source>
        <dbReference type="Proteomes" id="UP000570166"/>
    </source>
</evidence>
<keyword evidence="11" id="KW-0418">Kinase</keyword>
<keyword evidence="3 8" id="KW-0812">Transmembrane</keyword>
<name>A0A838L8V4_9SPHN</name>
<keyword evidence="5" id="KW-0067">ATP-binding</keyword>
<dbReference type="GO" id="GO:0005524">
    <property type="term" value="F:ATP binding"/>
    <property type="evidence" value="ECO:0007669"/>
    <property type="project" value="UniProtKB-KW"/>
</dbReference>
<dbReference type="SUPFAM" id="SSF52540">
    <property type="entry name" value="P-loop containing nucleoside triphosphate hydrolases"/>
    <property type="match status" value="1"/>
</dbReference>
<keyword evidence="4" id="KW-0547">Nucleotide-binding</keyword>
<evidence type="ECO:0000256" key="4">
    <source>
        <dbReference type="ARBA" id="ARBA00022741"/>
    </source>
</evidence>
<dbReference type="CDD" id="cd05387">
    <property type="entry name" value="BY-kinase"/>
    <property type="match status" value="1"/>
</dbReference>
<evidence type="ECO:0000256" key="2">
    <source>
        <dbReference type="ARBA" id="ARBA00022475"/>
    </source>
</evidence>
<accession>A0A838L8V4</accession>
<proteinExistence type="predicted"/>
<dbReference type="Proteomes" id="UP000570166">
    <property type="component" value="Unassembled WGS sequence"/>
</dbReference>
<dbReference type="EMBL" id="JACEIB010000020">
    <property type="protein sequence ID" value="MBA2935125.1"/>
    <property type="molecule type" value="Genomic_DNA"/>
</dbReference>
<evidence type="ECO:0000259" key="10">
    <source>
        <dbReference type="Pfam" id="PF13807"/>
    </source>
</evidence>
<dbReference type="Pfam" id="PF13807">
    <property type="entry name" value="GNVR"/>
    <property type="match status" value="1"/>
</dbReference>
<keyword evidence="7 8" id="KW-0472">Membrane</keyword>
<dbReference type="InterPro" id="IPR005702">
    <property type="entry name" value="Wzc-like_C"/>
</dbReference>